<dbReference type="FunFam" id="3.40.630.30:FF:000064">
    <property type="entry name" value="GNAT family acetyltransferase"/>
    <property type="match status" value="1"/>
</dbReference>
<dbReference type="InterPro" id="IPR016181">
    <property type="entry name" value="Acyl_CoA_acyltransferase"/>
</dbReference>
<dbReference type="Proteomes" id="UP000254476">
    <property type="component" value="Unassembled WGS sequence"/>
</dbReference>
<reference evidence="5 7" key="1">
    <citation type="submission" date="2015-11" db="EMBL/GenBank/DDBJ databases">
        <title>Genomic analysis of 38 Legionella species identifies large and diverse effector repertoires.</title>
        <authorList>
            <person name="Burstein D."/>
            <person name="Amaro F."/>
            <person name="Zusman T."/>
            <person name="Lifshitz Z."/>
            <person name="Cohen O."/>
            <person name="Gilbert J.A."/>
            <person name="Pupko T."/>
            <person name="Shuman H.A."/>
            <person name="Segal G."/>
        </authorList>
    </citation>
    <scope>NUCLEOTIDE SEQUENCE [LARGE SCALE GENOMIC DNA]</scope>
    <source>
        <strain evidence="5 7">Lyon 8420412</strain>
    </source>
</reference>
<evidence type="ECO:0000259" key="4">
    <source>
        <dbReference type="PROSITE" id="PS51186"/>
    </source>
</evidence>
<name>A0A378J059_9GAMM</name>
<dbReference type="Proteomes" id="UP000054691">
    <property type="component" value="Unassembled WGS sequence"/>
</dbReference>
<keyword evidence="7" id="KW-1185">Reference proteome</keyword>
<dbReference type="Pfam" id="PF00583">
    <property type="entry name" value="Acetyltransf_1"/>
    <property type="match status" value="1"/>
</dbReference>
<evidence type="ECO:0000313" key="8">
    <source>
        <dbReference type="Proteomes" id="UP000254476"/>
    </source>
</evidence>
<evidence type="ECO:0000256" key="2">
    <source>
        <dbReference type="ARBA" id="ARBA00022679"/>
    </source>
</evidence>
<dbReference type="Gene3D" id="3.40.630.30">
    <property type="match status" value="1"/>
</dbReference>
<dbReference type="EMBL" id="LNYE01000020">
    <property type="protein sequence ID" value="KTD11670.1"/>
    <property type="molecule type" value="Genomic_DNA"/>
</dbReference>
<dbReference type="PANTHER" id="PTHR10545">
    <property type="entry name" value="DIAMINE N-ACETYLTRANSFERASE"/>
    <property type="match status" value="1"/>
</dbReference>
<dbReference type="CDD" id="cd04301">
    <property type="entry name" value="NAT_SF"/>
    <property type="match status" value="1"/>
</dbReference>
<proteinExistence type="inferred from homology"/>
<keyword evidence="2 6" id="KW-0808">Transferase</keyword>
<protein>
    <submittedName>
        <fullName evidence="6">GNAT family acetyltransferase</fullName>
    </submittedName>
</protein>
<evidence type="ECO:0000256" key="1">
    <source>
        <dbReference type="ARBA" id="ARBA00008694"/>
    </source>
</evidence>
<dbReference type="PROSITE" id="PS51186">
    <property type="entry name" value="GNAT"/>
    <property type="match status" value="1"/>
</dbReference>
<evidence type="ECO:0000313" key="7">
    <source>
        <dbReference type="Proteomes" id="UP000054691"/>
    </source>
</evidence>
<dbReference type="InterPro" id="IPR051016">
    <property type="entry name" value="Diverse_Substrate_AcTransf"/>
</dbReference>
<dbReference type="SUPFAM" id="SSF55729">
    <property type="entry name" value="Acyl-CoA N-acyltransferases (Nat)"/>
    <property type="match status" value="1"/>
</dbReference>
<dbReference type="AlphaFoldDB" id="A0A378J059"/>
<dbReference type="InterPro" id="IPR000182">
    <property type="entry name" value="GNAT_dom"/>
</dbReference>
<keyword evidence="3" id="KW-0012">Acyltransferase</keyword>
<gene>
    <name evidence="5" type="ORF">Lgra_1128</name>
    <name evidence="6" type="ORF">NCTC12388_00103</name>
</gene>
<dbReference type="EMBL" id="UGOB01000001">
    <property type="protein sequence ID" value="STX40889.1"/>
    <property type="molecule type" value="Genomic_DNA"/>
</dbReference>
<evidence type="ECO:0000256" key="3">
    <source>
        <dbReference type="ARBA" id="ARBA00023315"/>
    </source>
</evidence>
<dbReference type="STRING" id="45066.Lgra_1128"/>
<evidence type="ECO:0000313" key="6">
    <source>
        <dbReference type="EMBL" id="STX40889.1"/>
    </source>
</evidence>
<dbReference type="OrthoDB" id="9805924at2"/>
<comment type="similarity">
    <text evidence="1">Belongs to the acetyltransferase family.</text>
</comment>
<reference evidence="6 8" key="2">
    <citation type="submission" date="2018-06" db="EMBL/GenBank/DDBJ databases">
        <authorList>
            <consortium name="Pathogen Informatics"/>
            <person name="Doyle S."/>
        </authorList>
    </citation>
    <scope>NUCLEOTIDE SEQUENCE [LARGE SCALE GENOMIC DNA]</scope>
    <source>
        <strain evidence="6 8">NCTC12388</strain>
    </source>
</reference>
<evidence type="ECO:0000313" key="5">
    <source>
        <dbReference type="EMBL" id="KTD11670.1"/>
    </source>
</evidence>
<dbReference type="GO" id="GO:0008080">
    <property type="term" value="F:N-acetyltransferase activity"/>
    <property type="evidence" value="ECO:0007669"/>
    <property type="project" value="UniProtKB-ARBA"/>
</dbReference>
<accession>A0A378J059</accession>
<organism evidence="6 8">
    <name type="scientific">Legionella gratiana</name>
    <dbReference type="NCBI Taxonomy" id="45066"/>
    <lineage>
        <taxon>Bacteria</taxon>
        <taxon>Pseudomonadati</taxon>
        <taxon>Pseudomonadota</taxon>
        <taxon>Gammaproteobacteria</taxon>
        <taxon>Legionellales</taxon>
        <taxon>Legionellaceae</taxon>
        <taxon>Legionella</taxon>
    </lineage>
</organism>
<dbReference type="PANTHER" id="PTHR10545:SF29">
    <property type="entry name" value="GH14572P-RELATED"/>
    <property type="match status" value="1"/>
</dbReference>
<dbReference type="RefSeq" id="WP_058498296.1">
    <property type="nucleotide sequence ID" value="NZ_CAAAHW010000006.1"/>
</dbReference>
<sequence>MEFTFRIATKKDKEKISFLVEKLAEYERKKTEEIHLTLDKIEAHGFGKNKYFYVLLAEYKKKPAGYALYFFSYSAPEAAPVLYVEDLFVTEMYQNQGLGTALLSYLARLALEKQCCRMEGHAFTWNKKSIHFYEFLGAHPRTDLLQFRLAGDSLERLAAGKLGQ</sequence>
<feature type="domain" description="N-acetyltransferase" evidence="4">
    <location>
        <begin position="3"/>
        <end position="159"/>
    </location>
</feature>